<organism evidence="3 4">
    <name type="scientific">Aedes albopictus</name>
    <name type="common">Asian tiger mosquito</name>
    <name type="synonym">Stegomyia albopicta</name>
    <dbReference type="NCBI Taxonomy" id="7160"/>
    <lineage>
        <taxon>Eukaryota</taxon>
        <taxon>Metazoa</taxon>
        <taxon>Ecdysozoa</taxon>
        <taxon>Arthropoda</taxon>
        <taxon>Hexapoda</taxon>
        <taxon>Insecta</taxon>
        <taxon>Pterygota</taxon>
        <taxon>Neoptera</taxon>
        <taxon>Endopterygota</taxon>
        <taxon>Diptera</taxon>
        <taxon>Nematocera</taxon>
        <taxon>Culicoidea</taxon>
        <taxon>Culicidae</taxon>
        <taxon>Culicinae</taxon>
        <taxon>Aedini</taxon>
        <taxon>Aedes</taxon>
        <taxon>Stegomyia</taxon>
    </lineage>
</organism>
<dbReference type="GeneID" id="109621439"/>
<dbReference type="EnsemblMetazoa" id="AALFPA23_011430.R16194">
    <property type="protein sequence ID" value="AALFPA23_011430.P16194"/>
    <property type="gene ID" value="AALFPA23_011430"/>
</dbReference>
<evidence type="ECO:0000313" key="4">
    <source>
        <dbReference type="Proteomes" id="UP000069940"/>
    </source>
</evidence>
<evidence type="ECO:0008006" key="5">
    <source>
        <dbReference type="Google" id="ProtNLM"/>
    </source>
</evidence>
<evidence type="ECO:0000256" key="2">
    <source>
        <dbReference type="SAM" id="SignalP"/>
    </source>
</evidence>
<protein>
    <recommendedName>
        <fullName evidence="5">Ultrahigh sulfur keratin-associated protein</fullName>
    </recommendedName>
</protein>
<dbReference type="RefSeq" id="XP_019931012.2">
    <property type="nucleotide sequence ID" value="XM_020075453.3"/>
</dbReference>
<reference evidence="4" key="1">
    <citation type="journal article" date="2015" name="Proc. Natl. Acad. Sci. U.S.A.">
        <title>Genome sequence of the Asian Tiger mosquito, Aedes albopictus, reveals insights into its biology, genetics, and evolution.</title>
        <authorList>
            <person name="Chen X.G."/>
            <person name="Jiang X."/>
            <person name="Gu J."/>
            <person name="Xu M."/>
            <person name="Wu Y."/>
            <person name="Deng Y."/>
            <person name="Zhang C."/>
            <person name="Bonizzoni M."/>
            <person name="Dermauw W."/>
            <person name="Vontas J."/>
            <person name="Armbruster P."/>
            <person name="Huang X."/>
            <person name="Yang Y."/>
            <person name="Zhang H."/>
            <person name="He W."/>
            <person name="Peng H."/>
            <person name="Liu Y."/>
            <person name="Wu K."/>
            <person name="Chen J."/>
            <person name="Lirakis M."/>
            <person name="Topalis P."/>
            <person name="Van Leeuwen T."/>
            <person name="Hall A.B."/>
            <person name="Jiang X."/>
            <person name="Thorpe C."/>
            <person name="Mueller R.L."/>
            <person name="Sun C."/>
            <person name="Waterhouse R.M."/>
            <person name="Yan G."/>
            <person name="Tu Z.J."/>
            <person name="Fang X."/>
            <person name="James A.A."/>
        </authorList>
    </citation>
    <scope>NUCLEOTIDE SEQUENCE [LARGE SCALE GENOMIC DNA]</scope>
    <source>
        <strain evidence="4">Foshan</strain>
    </source>
</reference>
<feature type="compositionally biased region" description="Gly residues" evidence="1">
    <location>
        <begin position="70"/>
        <end position="98"/>
    </location>
</feature>
<keyword evidence="2" id="KW-0732">Signal</keyword>
<proteinExistence type="predicted"/>
<reference evidence="3" key="2">
    <citation type="submission" date="2025-05" db="UniProtKB">
        <authorList>
            <consortium name="EnsemblMetazoa"/>
        </authorList>
    </citation>
    <scope>IDENTIFICATION</scope>
    <source>
        <strain evidence="3">Foshan</strain>
    </source>
</reference>
<feature type="region of interest" description="Disordered" evidence="1">
    <location>
        <begin position="50"/>
        <end position="106"/>
    </location>
</feature>
<evidence type="ECO:0000313" key="3">
    <source>
        <dbReference type="EnsemblMetazoa" id="AALFPA23_011430.P16194"/>
    </source>
</evidence>
<dbReference type="Proteomes" id="UP000069940">
    <property type="component" value="Unassembled WGS sequence"/>
</dbReference>
<sequence>MKACAVLALAVVCTLLLVDITQAFHDDGKKSDQHIDELQEMLQHSMLPEMQDFPRFRRWAEEGSDQQTGQQGGQQGGGGGGRGGRGQKGRGGSGGRGPPGQQNEGQ</sequence>
<feature type="compositionally biased region" description="Basic and acidic residues" evidence="1">
    <location>
        <begin position="52"/>
        <end position="61"/>
    </location>
</feature>
<name>A0ABM1YR68_AEDAL</name>
<evidence type="ECO:0000256" key="1">
    <source>
        <dbReference type="SAM" id="MobiDB-lite"/>
    </source>
</evidence>
<accession>A0ABM1YR68</accession>
<keyword evidence="4" id="KW-1185">Reference proteome</keyword>
<feature type="signal peptide" evidence="2">
    <location>
        <begin position="1"/>
        <end position="23"/>
    </location>
</feature>
<feature type="chain" id="PRO_5046882896" description="Ultrahigh sulfur keratin-associated protein" evidence="2">
    <location>
        <begin position="24"/>
        <end position="106"/>
    </location>
</feature>